<dbReference type="PANTHER" id="PTHR37984:SF5">
    <property type="entry name" value="PROTEIN NYNRIN-LIKE"/>
    <property type="match status" value="1"/>
</dbReference>
<dbReference type="Pfam" id="PF00078">
    <property type="entry name" value="RVT_1"/>
    <property type="match status" value="1"/>
</dbReference>
<protein>
    <submittedName>
        <fullName evidence="2">Reverse transcriptase (RNA-dependent DNA polymerase)</fullName>
    </submittedName>
</protein>
<dbReference type="InterPro" id="IPR050951">
    <property type="entry name" value="Retrovirus_Pol_polyprotein"/>
</dbReference>
<keyword evidence="2" id="KW-0808">Transferase</keyword>
<accession>A0AAW1L4P8</accession>
<keyword evidence="2" id="KW-0695">RNA-directed DNA polymerase</keyword>
<feature type="domain" description="Reverse transcriptase" evidence="1">
    <location>
        <begin position="164"/>
        <end position="217"/>
    </location>
</feature>
<dbReference type="InterPro" id="IPR043502">
    <property type="entry name" value="DNA/RNA_pol_sf"/>
</dbReference>
<reference evidence="2 3" key="1">
    <citation type="journal article" date="2024" name="BMC Genomics">
        <title>De novo assembly and annotation of Popillia japonica's genome with initial clues to its potential as an invasive pest.</title>
        <authorList>
            <person name="Cucini C."/>
            <person name="Boschi S."/>
            <person name="Funari R."/>
            <person name="Cardaioli E."/>
            <person name="Iannotti N."/>
            <person name="Marturano G."/>
            <person name="Paoli F."/>
            <person name="Bruttini M."/>
            <person name="Carapelli A."/>
            <person name="Frati F."/>
            <person name="Nardi F."/>
        </authorList>
    </citation>
    <scope>NUCLEOTIDE SEQUENCE [LARGE SCALE GENOMIC DNA]</scope>
    <source>
        <strain evidence="2">DMR45628</strain>
    </source>
</reference>
<evidence type="ECO:0000313" key="2">
    <source>
        <dbReference type="EMBL" id="KAK9727707.1"/>
    </source>
</evidence>
<sequence>MSSLGSDLLGSITEANKPYPVCNIIENGAREWMEKIQVGSNLLVNFKLDTGSEANILPKQVYDKLTIKSKMRQNNKSLLVYNKQKLNVMGVSKITLKLIQRIYSTAETDTKKYETASSILNAFKDVFAGVGCFGKPYGTLAYMDDILVFGNSLEEHNCDLDGTLAYMDDILVFGNSLEEHNRRLAILLDKARKANVKFKLDKLQLAKNSVKFLGHTISNEGIHILDERIEAIQKMKRPANISNRR</sequence>
<dbReference type="GO" id="GO:0003964">
    <property type="term" value="F:RNA-directed DNA polymerase activity"/>
    <property type="evidence" value="ECO:0007669"/>
    <property type="project" value="UniProtKB-KW"/>
</dbReference>
<comment type="caution">
    <text evidence="2">The sequence shown here is derived from an EMBL/GenBank/DDBJ whole genome shotgun (WGS) entry which is preliminary data.</text>
</comment>
<keyword evidence="2" id="KW-0548">Nucleotidyltransferase</keyword>
<dbReference type="InterPro" id="IPR000477">
    <property type="entry name" value="RT_dom"/>
</dbReference>
<proteinExistence type="predicted"/>
<dbReference type="PANTHER" id="PTHR37984">
    <property type="entry name" value="PROTEIN CBG26694"/>
    <property type="match status" value="1"/>
</dbReference>
<dbReference type="SUPFAM" id="SSF56672">
    <property type="entry name" value="DNA/RNA polymerases"/>
    <property type="match status" value="1"/>
</dbReference>
<organism evidence="2 3">
    <name type="scientific">Popillia japonica</name>
    <name type="common">Japanese beetle</name>
    <dbReference type="NCBI Taxonomy" id="7064"/>
    <lineage>
        <taxon>Eukaryota</taxon>
        <taxon>Metazoa</taxon>
        <taxon>Ecdysozoa</taxon>
        <taxon>Arthropoda</taxon>
        <taxon>Hexapoda</taxon>
        <taxon>Insecta</taxon>
        <taxon>Pterygota</taxon>
        <taxon>Neoptera</taxon>
        <taxon>Endopterygota</taxon>
        <taxon>Coleoptera</taxon>
        <taxon>Polyphaga</taxon>
        <taxon>Scarabaeiformia</taxon>
        <taxon>Scarabaeidae</taxon>
        <taxon>Rutelinae</taxon>
        <taxon>Popillia</taxon>
    </lineage>
</organism>
<evidence type="ECO:0000259" key="1">
    <source>
        <dbReference type="Pfam" id="PF00078"/>
    </source>
</evidence>
<dbReference type="Gene3D" id="3.30.70.270">
    <property type="match status" value="1"/>
</dbReference>
<keyword evidence="3" id="KW-1185">Reference proteome</keyword>
<dbReference type="InterPro" id="IPR043128">
    <property type="entry name" value="Rev_trsase/Diguanyl_cyclase"/>
</dbReference>
<dbReference type="EMBL" id="JASPKY010000176">
    <property type="protein sequence ID" value="KAK9727707.1"/>
    <property type="molecule type" value="Genomic_DNA"/>
</dbReference>
<dbReference type="Proteomes" id="UP001458880">
    <property type="component" value="Unassembled WGS sequence"/>
</dbReference>
<evidence type="ECO:0000313" key="3">
    <source>
        <dbReference type="Proteomes" id="UP001458880"/>
    </source>
</evidence>
<dbReference type="AlphaFoldDB" id="A0AAW1L4P8"/>
<gene>
    <name evidence="2" type="ORF">QE152_g19040</name>
</gene>
<name>A0AAW1L4P8_POPJA</name>